<feature type="chain" id="PRO_5001979886" evidence="1">
    <location>
        <begin position="17"/>
        <end position="99"/>
    </location>
</feature>
<feature type="signal peptide" evidence="1">
    <location>
        <begin position="1"/>
        <end position="16"/>
    </location>
</feature>
<evidence type="ECO:0000313" key="3">
    <source>
        <dbReference type="Proteomes" id="UP000039046"/>
    </source>
</evidence>
<organism evidence="2 3">
    <name type="scientific">[Torrubiella] hemipterigena</name>
    <dbReference type="NCBI Taxonomy" id="1531966"/>
    <lineage>
        <taxon>Eukaryota</taxon>
        <taxon>Fungi</taxon>
        <taxon>Dikarya</taxon>
        <taxon>Ascomycota</taxon>
        <taxon>Pezizomycotina</taxon>
        <taxon>Sordariomycetes</taxon>
        <taxon>Hypocreomycetidae</taxon>
        <taxon>Hypocreales</taxon>
        <taxon>Clavicipitaceae</taxon>
        <taxon>Clavicipitaceae incertae sedis</taxon>
        <taxon>'Torrubiella' clade</taxon>
    </lineage>
</organism>
<gene>
    <name evidence="2" type="ORF">VHEMI09824</name>
</gene>
<reference evidence="2 3" key="1">
    <citation type="journal article" date="2015" name="Genome Announc.">
        <title>Draft Genome Sequence and Gene Annotation of the Entomopathogenic Fungus Verticillium hemipterigenum.</title>
        <authorList>
            <person name="Horn F."/>
            <person name="Habel A."/>
            <person name="Scharf D.H."/>
            <person name="Dworschak J."/>
            <person name="Brakhage A.A."/>
            <person name="Guthke R."/>
            <person name="Hertweck C."/>
            <person name="Linde J."/>
        </authorList>
    </citation>
    <scope>NUCLEOTIDE SEQUENCE [LARGE SCALE GENOMIC DNA]</scope>
</reference>
<dbReference type="EMBL" id="CDHN01000006">
    <property type="protein sequence ID" value="CEJ94283.1"/>
    <property type="molecule type" value="Genomic_DNA"/>
</dbReference>
<dbReference type="HOGENOM" id="CLU_2321999_0_0_1"/>
<sequence>MKVLLYLTTYVGVAAAALPNSWYSDIVDGAFIYEFENGYQSLSECQSSFGEEATVRKSFDSELFHGASVQLKNGTNVEQAMVQISESTKIKNYWPMHKI</sequence>
<dbReference type="Proteomes" id="UP000039046">
    <property type="component" value="Unassembled WGS sequence"/>
</dbReference>
<evidence type="ECO:0000256" key="1">
    <source>
        <dbReference type="SAM" id="SignalP"/>
    </source>
</evidence>
<name>A0A0A1TR22_9HYPO</name>
<accession>A0A0A1TR22</accession>
<dbReference type="AlphaFoldDB" id="A0A0A1TR22"/>
<proteinExistence type="predicted"/>
<evidence type="ECO:0000313" key="2">
    <source>
        <dbReference type="EMBL" id="CEJ94283.1"/>
    </source>
</evidence>
<protein>
    <submittedName>
        <fullName evidence="2">Uncharacterized protein</fullName>
    </submittedName>
</protein>
<keyword evidence="1" id="KW-0732">Signal</keyword>
<keyword evidence="3" id="KW-1185">Reference proteome</keyword>